<dbReference type="PROSITE" id="PS51257">
    <property type="entry name" value="PROKAR_LIPOPROTEIN"/>
    <property type="match status" value="1"/>
</dbReference>
<feature type="region of interest" description="Disordered" evidence="2">
    <location>
        <begin position="228"/>
        <end position="253"/>
    </location>
</feature>
<feature type="region of interest" description="Disordered" evidence="2">
    <location>
        <begin position="380"/>
        <end position="418"/>
    </location>
</feature>
<dbReference type="PANTHER" id="PTHR47245:SF2">
    <property type="entry name" value="PEPTIDYL-PROLYL CIS-TRANS ISOMERASE HP_0175-RELATED"/>
    <property type="match status" value="1"/>
</dbReference>
<feature type="compositionally biased region" description="Polar residues" evidence="2">
    <location>
        <begin position="30"/>
        <end position="49"/>
    </location>
</feature>
<proteinExistence type="predicted"/>
<dbReference type="EMBL" id="DVIT01000012">
    <property type="protein sequence ID" value="HIS46466.1"/>
    <property type="molecule type" value="Genomic_DNA"/>
</dbReference>
<comment type="caution">
    <text evidence="5">The sequence shown here is derived from an EMBL/GenBank/DDBJ whole genome shotgun (WGS) entry which is preliminary data.</text>
</comment>
<feature type="compositionally biased region" description="Acidic residues" evidence="2">
    <location>
        <begin position="229"/>
        <end position="246"/>
    </location>
</feature>
<dbReference type="AlphaFoldDB" id="A0A9D1F2Z6"/>
<dbReference type="InterPro" id="IPR000297">
    <property type="entry name" value="PPIase_PpiC"/>
</dbReference>
<dbReference type="PROSITE" id="PS50198">
    <property type="entry name" value="PPIC_PPIASE_2"/>
    <property type="match status" value="1"/>
</dbReference>
<feature type="signal peptide" evidence="3">
    <location>
        <begin position="1"/>
        <end position="29"/>
    </location>
</feature>
<keyword evidence="1" id="KW-0697">Rotamase</keyword>
<evidence type="ECO:0000256" key="1">
    <source>
        <dbReference type="PROSITE-ProRule" id="PRU00278"/>
    </source>
</evidence>
<feature type="compositionally biased region" description="Acidic residues" evidence="2">
    <location>
        <begin position="386"/>
        <end position="406"/>
    </location>
</feature>
<sequence length="418" mass="45812">MKGKFVKKAAAIAVAVSLGAASLAGCSSATDETGAQSGTETVQTSDSGETQAQAETEAVTENDPIDPDAVALEIADMQVMAPELFYFYLSMRTQMEYTYQALGTVDWTMVMYDGGPTYGEYLKTMVESQLLQILFWNTYAQEDNITLSDDDQEQIAEELSSFNAALTDEDKAFYGFNDENVTQTLEHISIAGKVMDAEVEKQIAAFTDEEKEKCVYRTVQHILLKTEMEAETDESGNAETVSEEDAQSFKDEQKAKAEEVLAKAQAGEDFEALADEYNEDSGFEYSLNSSGQSPAGVSYVQEFTDGAFALSEGEVAIVETEYGYHVMKCISENDEELGQEAQRTLAVNKYNEIYQQWLTDNEPAFYDGWQNYAVLNTPALPSQAEAESEAAAESEATAETEAESQADGDTQAPESEQS</sequence>
<evidence type="ECO:0000259" key="4">
    <source>
        <dbReference type="PROSITE" id="PS50198"/>
    </source>
</evidence>
<evidence type="ECO:0000313" key="6">
    <source>
        <dbReference type="Proteomes" id="UP000823927"/>
    </source>
</evidence>
<dbReference type="Pfam" id="PF13616">
    <property type="entry name" value="Rotamase_3"/>
    <property type="match status" value="1"/>
</dbReference>
<keyword evidence="3" id="KW-0732">Signal</keyword>
<reference evidence="5" key="2">
    <citation type="journal article" date="2021" name="PeerJ">
        <title>Extensive microbial diversity within the chicken gut microbiome revealed by metagenomics and culture.</title>
        <authorList>
            <person name="Gilroy R."/>
            <person name="Ravi A."/>
            <person name="Getino M."/>
            <person name="Pursley I."/>
            <person name="Horton D.L."/>
            <person name="Alikhan N.F."/>
            <person name="Baker D."/>
            <person name="Gharbi K."/>
            <person name="Hall N."/>
            <person name="Watson M."/>
            <person name="Adriaenssens E.M."/>
            <person name="Foster-Nyarko E."/>
            <person name="Jarju S."/>
            <person name="Secka A."/>
            <person name="Antonio M."/>
            <person name="Oren A."/>
            <person name="Chaudhuri R.R."/>
            <person name="La Ragione R."/>
            <person name="Hildebrand F."/>
            <person name="Pallen M.J."/>
        </authorList>
    </citation>
    <scope>NUCLEOTIDE SEQUENCE</scope>
    <source>
        <strain evidence="5">CHK178-757</strain>
    </source>
</reference>
<reference evidence="5" key="1">
    <citation type="submission" date="2020-10" db="EMBL/GenBank/DDBJ databases">
        <authorList>
            <person name="Gilroy R."/>
        </authorList>
    </citation>
    <scope>NUCLEOTIDE SEQUENCE</scope>
    <source>
        <strain evidence="5">CHK178-757</strain>
    </source>
</reference>
<name>A0A9D1F2Z6_9FIRM</name>
<dbReference type="GO" id="GO:0003755">
    <property type="term" value="F:peptidyl-prolyl cis-trans isomerase activity"/>
    <property type="evidence" value="ECO:0007669"/>
    <property type="project" value="UniProtKB-KW"/>
</dbReference>
<evidence type="ECO:0000313" key="5">
    <source>
        <dbReference type="EMBL" id="HIS46466.1"/>
    </source>
</evidence>
<evidence type="ECO:0000256" key="2">
    <source>
        <dbReference type="SAM" id="MobiDB-lite"/>
    </source>
</evidence>
<gene>
    <name evidence="5" type="ORF">IAB46_02725</name>
</gene>
<evidence type="ECO:0000256" key="3">
    <source>
        <dbReference type="SAM" id="SignalP"/>
    </source>
</evidence>
<feature type="domain" description="PpiC" evidence="4">
    <location>
        <begin position="219"/>
        <end position="331"/>
    </location>
</feature>
<dbReference type="Gene3D" id="3.10.50.40">
    <property type="match status" value="1"/>
</dbReference>
<dbReference type="PANTHER" id="PTHR47245">
    <property type="entry name" value="PEPTIDYLPROLYL ISOMERASE"/>
    <property type="match status" value="1"/>
</dbReference>
<feature type="chain" id="PRO_5039411292" evidence="3">
    <location>
        <begin position="30"/>
        <end position="418"/>
    </location>
</feature>
<dbReference type="Proteomes" id="UP000823927">
    <property type="component" value="Unassembled WGS sequence"/>
</dbReference>
<keyword evidence="1 5" id="KW-0413">Isomerase</keyword>
<feature type="region of interest" description="Disordered" evidence="2">
    <location>
        <begin position="29"/>
        <end position="49"/>
    </location>
</feature>
<dbReference type="InterPro" id="IPR050245">
    <property type="entry name" value="PrsA_foldase"/>
</dbReference>
<dbReference type="InterPro" id="IPR046357">
    <property type="entry name" value="PPIase_dom_sf"/>
</dbReference>
<accession>A0A9D1F2Z6</accession>
<dbReference type="SUPFAM" id="SSF54534">
    <property type="entry name" value="FKBP-like"/>
    <property type="match status" value="1"/>
</dbReference>
<organism evidence="5 6">
    <name type="scientific">Candidatus Scybalocola faecigallinarum</name>
    <dbReference type="NCBI Taxonomy" id="2840941"/>
    <lineage>
        <taxon>Bacteria</taxon>
        <taxon>Bacillati</taxon>
        <taxon>Bacillota</taxon>
        <taxon>Clostridia</taxon>
        <taxon>Lachnospirales</taxon>
        <taxon>Lachnospiraceae</taxon>
        <taxon>Lachnospiraceae incertae sedis</taxon>
        <taxon>Candidatus Scybalocola (ex Gilroy et al. 2021)</taxon>
    </lineage>
</organism>
<protein>
    <submittedName>
        <fullName evidence="5">Peptidylprolyl isomerase</fullName>
    </submittedName>
</protein>